<evidence type="ECO:0000313" key="2">
    <source>
        <dbReference type="EMBL" id="UBF23414.1"/>
    </source>
</evidence>
<dbReference type="GO" id="GO:0004519">
    <property type="term" value="F:endonuclease activity"/>
    <property type="evidence" value="ECO:0007669"/>
    <property type="project" value="UniProtKB-KW"/>
</dbReference>
<dbReference type="CDD" id="cd00085">
    <property type="entry name" value="HNHc"/>
    <property type="match status" value="1"/>
</dbReference>
<keyword evidence="2" id="KW-0255">Endonuclease</keyword>
<dbReference type="Gene3D" id="1.10.30.50">
    <property type="match status" value="1"/>
</dbReference>
<dbReference type="InterPro" id="IPR002711">
    <property type="entry name" value="HNH"/>
</dbReference>
<name>A0AAE8Y083_9CAUD</name>
<dbReference type="Pfam" id="PF01844">
    <property type="entry name" value="HNH"/>
    <property type="match status" value="1"/>
</dbReference>
<dbReference type="Proteomes" id="UP000827845">
    <property type="component" value="Segment"/>
</dbReference>
<evidence type="ECO:0000313" key="3">
    <source>
        <dbReference type="Proteomes" id="UP000827845"/>
    </source>
</evidence>
<sequence>MGMSEYRDKADTSRCYFCPKRNDIEVHHIVPQRFNGSDSRENLVALCDRCHRKIEALYDKRFYEKLGVTDETGERSTHFECGMSECSNRARVKAAKQGYEGAWYCLDCVTELYIHWGQYGMVYKDITGKMECRTCWIEAMDENPIKVVRRD</sequence>
<organism evidence="2 3">
    <name type="scientific">Haloarcula tailed virus 3</name>
    <dbReference type="NCBI Taxonomy" id="2877990"/>
    <lineage>
        <taxon>Viruses</taxon>
        <taxon>Duplodnaviria</taxon>
        <taxon>Heunggongvirae</taxon>
        <taxon>Uroviricota</taxon>
        <taxon>Caudoviricetes</taxon>
        <taxon>Kirjokansivirales</taxon>
        <taxon>Pyrstoviridae</taxon>
        <taxon>Hatrivirus</taxon>
        <taxon>Hatrivirus caudatum</taxon>
        <taxon>Hatrivirus HATV3</taxon>
    </lineage>
</organism>
<reference evidence="2" key="1">
    <citation type="submission" date="2021-05" db="EMBL/GenBank/DDBJ databases">
        <title>Diversity, taxonomy and evolution of archaeal viruses of the class Caudoviricetes.</title>
        <authorList>
            <person name="Liu Y."/>
            <person name="Demina T.A."/>
            <person name="Roux S."/>
            <person name="Aiewsakun P."/>
            <person name="Kazlauskas D."/>
            <person name="Simmonds P."/>
            <person name="Prangishvili D."/>
            <person name="Oksanen H.M."/>
            <person name="Krupovic M."/>
        </authorList>
    </citation>
    <scope>NUCLEOTIDE SEQUENCE</scope>
    <source>
        <strain evidence="2">HATV-3/30</strain>
    </source>
</reference>
<keyword evidence="2" id="KW-0540">Nuclease</keyword>
<feature type="domain" description="HNH nuclease" evidence="1">
    <location>
        <begin position="4"/>
        <end position="52"/>
    </location>
</feature>
<dbReference type="EMBL" id="MZ334527">
    <property type="protein sequence ID" value="UBF23414.1"/>
    <property type="molecule type" value="Genomic_DNA"/>
</dbReference>
<dbReference type="SMART" id="SM00507">
    <property type="entry name" value="HNHc"/>
    <property type="match status" value="1"/>
</dbReference>
<gene>
    <name evidence="2" type="ORF">HATV-3_gp64</name>
</gene>
<evidence type="ECO:0000259" key="1">
    <source>
        <dbReference type="SMART" id="SM00507"/>
    </source>
</evidence>
<dbReference type="GO" id="GO:0003676">
    <property type="term" value="F:nucleic acid binding"/>
    <property type="evidence" value="ECO:0007669"/>
    <property type="project" value="InterPro"/>
</dbReference>
<dbReference type="InterPro" id="IPR003615">
    <property type="entry name" value="HNH_nuc"/>
</dbReference>
<dbReference type="GO" id="GO:0008270">
    <property type="term" value="F:zinc ion binding"/>
    <property type="evidence" value="ECO:0007669"/>
    <property type="project" value="InterPro"/>
</dbReference>
<proteinExistence type="predicted"/>
<protein>
    <submittedName>
        <fullName evidence="2">HNH endonuclease</fullName>
    </submittedName>
</protein>
<keyword evidence="2" id="KW-0378">Hydrolase</keyword>
<keyword evidence="3" id="KW-1185">Reference proteome</keyword>
<accession>A0AAE8Y083</accession>